<feature type="chain" id="PRO_5035801584" description="Ig-like domain-containing protein" evidence="4">
    <location>
        <begin position="19"/>
        <end position="295"/>
    </location>
</feature>
<dbReference type="InterPro" id="IPR003597">
    <property type="entry name" value="Ig_C1-set"/>
</dbReference>
<keyword evidence="4" id="KW-0732">Signal</keyword>
<protein>
    <recommendedName>
        <fullName evidence="5">Ig-like domain-containing protein</fullName>
    </recommendedName>
</protein>
<dbReference type="InterPro" id="IPR011162">
    <property type="entry name" value="MHC_I/II-like_Ag-recog"/>
</dbReference>
<dbReference type="Gene3D" id="3.30.500.10">
    <property type="entry name" value="MHC class I-like antigen recognition-like"/>
    <property type="match status" value="1"/>
</dbReference>
<dbReference type="Gene3D" id="2.60.40.10">
    <property type="entry name" value="Immunoglobulins"/>
    <property type="match status" value="1"/>
</dbReference>
<dbReference type="SUPFAM" id="SSF48726">
    <property type="entry name" value="Immunoglobulin"/>
    <property type="match status" value="1"/>
</dbReference>
<dbReference type="Proteomes" id="UP000824540">
    <property type="component" value="Unassembled WGS sequence"/>
</dbReference>
<dbReference type="SUPFAM" id="SSF54452">
    <property type="entry name" value="MHC antigen-recognition domain"/>
    <property type="match status" value="1"/>
</dbReference>
<evidence type="ECO:0000313" key="7">
    <source>
        <dbReference type="Proteomes" id="UP000824540"/>
    </source>
</evidence>
<keyword evidence="2" id="KW-0393">Immunoglobulin domain</keyword>
<feature type="signal peptide" evidence="4">
    <location>
        <begin position="1"/>
        <end position="18"/>
    </location>
</feature>
<dbReference type="Pfam" id="PF00129">
    <property type="entry name" value="MHC_I"/>
    <property type="match status" value="1"/>
</dbReference>
<comment type="similarity">
    <text evidence="3">Belongs to the MHC class I family.</text>
</comment>
<dbReference type="GO" id="GO:0005615">
    <property type="term" value="C:extracellular space"/>
    <property type="evidence" value="ECO:0007669"/>
    <property type="project" value="TreeGrafter"/>
</dbReference>
<dbReference type="InterPro" id="IPR013783">
    <property type="entry name" value="Ig-like_fold"/>
</dbReference>
<dbReference type="PROSITE" id="PS00290">
    <property type="entry name" value="IG_MHC"/>
    <property type="match status" value="1"/>
</dbReference>
<dbReference type="SMART" id="SM00407">
    <property type="entry name" value="IGc1"/>
    <property type="match status" value="1"/>
</dbReference>
<dbReference type="PANTHER" id="PTHR16675">
    <property type="entry name" value="MHC CLASS I-RELATED"/>
    <property type="match status" value="1"/>
</dbReference>
<dbReference type="OrthoDB" id="8936120at2759"/>
<dbReference type="GO" id="GO:0006955">
    <property type="term" value="P:immune response"/>
    <property type="evidence" value="ECO:0007669"/>
    <property type="project" value="TreeGrafter"/>
</dbReference>
<proteinExistence type="inferred from homology"/>
<evidence type="ECO:0000256" key="1">
    <source>
        <dbReference type="ARBA" id="ARBA00023180"/>
    </source>
</evidence>
<dbReference type="InterPro" id="IPR003006">
    <property type="entry name" value="Ig/MHC_CS"/>
</dbReference>
<dbReference type="GO" id="GO:0009897">
    <property type="term" value="C:external side of plasma membrane"/>
    <property type="evidence" value="ECO:0007669"/>
    <property type="project" value="TreeGrafter"/>
</dbReference>
<dbReference type="InterPro" id="IPR050208">
    <property type="entry name" value="MHC_class-I_related"/>
</dbReference>
<dbReference type="InterPro" id="IPR001039">
    <property type="entry name" value="MHC_I_a_a1/a2"/>
</dbReference>
<comment type="caution">
    <text evidence="6">The sequence shown here is derived from an EMBL/GenBank/DDBJ whole genome shotgun (WGS) entry which is preliminary data.</text>
</comment>
<dbReference type="FunFam" id="3.30.500.10:FF:000001">
    <property type="entry name" value="H-2 class I histocompatibility antigen, alpha chain"/>
    <property type="match status" value="1"/>
</dbReference>
<name>A0A8T2MWB7_9TELE</name>
<evidence type="ECO:0000259" key="5">
    <source>
        <dbReference type="PROSITE" id="PS50835"/>
    </source>
</evidence>
<sequence>MGKLALLMMLCSIQATAAGDTALPEFTIVGLVDNQQFMYYDSNVKEAIPKAEWMEIAEDKNYWDTETQRFRGAQQRFRAMIANVMKAFEQTQGLHTLQRMLGCNWDEATGATDGFWQYGYDGNNFLTLDVKNMQWNASVPQASSFALKWNHNPVQLESEKLHLREECTDWLKKYVSYGRSTLERRGTAALTLLLTCSFLHTVQLFRPEMSLFQKDSSSPVVCHATGFFPHGINVTWQRDREEVHEEVKQGETLPNGDGTFQITSRLTVKPEDLKNHTYTCIVQHKSLEKELNKSK</sequence>
<organism evidence="6 7">
    <name type="scientific">Albula glossodonta</name>
    <name type="common">roundjaw bonefish</name>
    <dbReference type="NCBI Taxonomy" id="121402"/>
    <lineage>
        <taxon>Eukaryota</taxon>
        <taxon>Metazoa</taxon>
        <taxon>Chordata</taxon>
        <taxon>Craniata</taxon>
        <taxon>Vertebrata</taxon>
        <taxon>Euteleostomi</taxon>
        <taxon>Actinopterygii</taxon>
        <taxon>Neopterygii</taxon>
        <taxon>Teleostei</taxon>
        <taxon>Albuliformes</taxon>
        <taxon>Albulidae</taxon>
        <taxon>Albula</taxon>
    </lineage>
</organism>
<keyword evidence="7" id="KW-1185">Reference proteome</keyword>
<dbReference type="CDD" id="cd07698">
    <property type="entry name" value="IgC1_MHC_I_alpha3"/>
    <property type="match status" value="1"/>
</dbReference>
<dbReference type="Pfam" id="PF07654">
    <property type="entry name" value="C1-set"/>
    <property type="match status" value="1"/>
</dbReference>
<accession>A0A8T2MWB7</accession>
<feature type="domain" description="Ig-like" evidence="5">
    <location>
        <begin position="207"/>
        <end position="292"/>
    </location>
</feature>
<gene>
    <name evidence="6" type="ORF">JZ751_010849</name>
</gene>
<evidence type="ECO:0000256" key="4">
    <source>
        <dbReference type="SAM" id="SignalP"/>
    </source>
</evidence>
<evidence type="ECO:0000256" key="2">
    <source>
        <dbReference type="ARBA" id="ARBA00023319"/>
    </source>
</evidence>
<dbReference type="PANTHER" id="PTHR16675:SF237">
    <property type="entry name" value="MHC CLASS I ANTIGEN TRANSCRIPT VARIANT 1-RELATED"/>
    <property type="match status" value="1"/>
</dbReference>
<dbReference type="InterPro" id="IPR036179">
    <property type="entry name" value="Ig-like_dom_sf"/>
</dbReference>
<dbReference type="InterPro" id="IPR037055">
    <property type="entry name" value="MHC_I-like_Ag-recog_sf"/>
</dbReference>
<dbReference type="EMBL" id="JAFBMS010001893">
    <property type="protein sequence ID" value="KAG9328737.1"/>
    <property type="molecule type" value="Genomic_DNA"/>
</dbReference>
<dbReference type="AlphaFoldDB" id="A0A8T2MWB7"/>
<evidence type="ECO:0000313" key="6">
    <source>
        <dbReference type="EMBL" id="KAG9328737.1"/>
    </source>
</evidence>
<evidence type="ECO:0000256" key="3">
    <source>
        <dbReference type="RuleBase" id="RU004439"/>
    </source>
</evidence>
<dbReference type="PRINTS" id="PR01638">
    <property type="entry name" value="MHCCLASSI"/>
</dbReference>
<dbReference type="PROSITE" id="PS50835">
    <property type="entry name" value="IG_LIKE"/>
    <property type="match status" value="1"/>
</dbReference>
<dbReference type="InterPro" id="IPR007110">
    <property type="entry name" value="Ig-like_dom"/>
</dbReference>
<reference evidence="6" key="1">
    <citation type="thesis" date="2021" institute="BYU ScholarsArchive" country="Provo, UT, USA">
        <title>Applications of and Algorithms for Genome Assembly and Genomic Analyses with an Emphasis on Marine Teleosts.</title>
        <authorList>
            <person name="Pickett B.D."/>
        </authorList>
    </citation>
    <scope>NUCLEOTIDE SEQUENCE</scope>
    <source>
        <strain evidence="6">HI-2016</strain>
    </source>
</reference>
<keyword evidence="1" id="KW-0325">Glycoprotein</keyword>
<dbReference type="InterPro" id="IPR011161">
    <property type="entry name" value="MHC_I-like_Ag-recog"/>
</dbReference>